<evidence type="ECO:0000256" key="8">
    <source>
        <dbReference type="SAM" id="Coils"/>
    </source>
</evidence>
<dbReference type="STRING" id="709032.Sulku_0327"/>
<keyword evidence="4 7" id="KW-0267">Excision nuclease</keyword>
<dbReference type="InterPro" id="IPR004791">
    <property type="entry name" value="UvrC"/>
</dbReference>
<keyword evidence="1 7" id="KW-0963">Cytoplasm</keyword>
<proteinExistence type="inferred from homology"/>
<evidence type="ECO:0000256" key="2">
    <source>
        <dbReference type="ARBA" id="ARBA00022763"/>
    </source>
</evidence>
<dbReference type="KEGG" id="sku:Sulku_0327"/>
<evidence type="ECO:0000313" key="12">
    <source>
        <dbReference type="EMBL" id="ADR32994.1"/>
    </source>
</evidence>
<dbReference type="FunFam" id="3.40.1440.10:FF:000001">
    <property type="entry name" value="UvrABC system protein C"/>
    <property type="match status" value="1"/>
</dbReference>
<protein>
    <recommendedName>
        <fullName evidence="7">UvrABC system protein C</fullName>
        <shortName evidence="7">Protein UvrC</shortName>
    </recommendedName>
    <alternativeName>
        <fullName evidence="7">Excinuclease ABC subunit C</fullName>
    </alternativeName>
</protein>
<dbReference type="PROSITE" id="PS50151">
    <property type="entry name" value="UVR"/>
    <property type="match status" value="1"/>
</dbReference>
<keyword evidence="2 7" id="KW-0227">DNA damage</keyword>
<sequence>MIEQIRGLPHQAGIYQYLDEKGRILYIGKAKNLSKRVKSYFNLTPSLSPKATLSLRIQKMLSETVGLHYIIVENEHDALILENSLIKQLKPKYNILLRDDKTYPYLYVDMDETYPRFELTRKIIKGKSIRYFGPFSVGARDILDSLYELLKLVQKKSCLKGKKGCLFYQMEQCLAPCEFPIPHETYLPMVTQGIEWIQNKRKLIKQLEAKMEFYAESLRFEEALVLRDRIDRITKSELTSQIDLASTENYDVFAIALNEVRACILRLFIREGKVASSTHDFIPITPYFSIDEAYERTLIGFYGNEKPPIIAPILTAHPFESNDWVQEHLTELFGKKAKIETPQRGAKKELIDLALTNAKELLRTPQPTNEHLLHSIQELLALDSLPRRIEVFDNSHHGGSATVGAMIVYENGRFDKKAYRTYHLHERDEYGQMREMLTRRIEAFEKNPPPDLWVLDGGATLRSLATDLLGSHGIHLDVIAISKEKIDAKAHRAKGSARDILHFAEEPLRLESSDKRLQFIQMLRDEAHRSAITFHKKTKLKIDQTSKLLAIHGISTPKIHRLLDYFGTFDAIAKSDFKTLSELIGAKDAENIQKYYRGNISK</sequence>
<dbReference type="HOGENOM" id="CLU_014841_3_2_7"/>
<feature type="domain" description="UvrC family homology region profile" evidence="11">
    <location>
        <begin position="252"/>
        <end position="469"/>
    </location>
</feature>
<evidence type="ECO:0000259" key="10">
    <source>
        <dbReference type="PROSITE" id="PS50164"/>
    </source>
</evidence>
<dbReference type="Gene3D" id="1.10.150.20">
    <property type="entry name" value="5' to 3' exonuclease, C-terminal subdomain"/>
    <property type="match status" value="1"/>
</dbReference>
<evidence type="ECO:0000256" key="1">
    <source>
        <dbReference type="ARBA" id="ARBA00022490"/>
    </source>
</evidence>
<dbReference type="SUPFAM" id="SSF47781">
    <property type="entry name" value="RuvA domain 2-like"/>
    <property type="match status" value="1"/>
</dbReference>
<dbReference type="Pfam" id="PF08459">
    <property type="entry name" value="UvrC_RNaseH_dom"/>
    <property type="match status" value="1"/>
</dbReference>
<dbReference type="InterPro" id="IPR038476">
    <property type="entry name" value="UvrC_RNase_H_dom_sf"/>
</dbReference>
<dbReference type="GO" id="GO:0003677">
    <property type="term" value="F:DNA binding"/>
    <property type="evidence" value="ECO:0007669"/>
    <property type="project" value="UniProtKB-UniRule"/>
</dbReference>
<evidence type="ECO:0000259" key="9">
    <source>
        <dbReference type="PROSITE" id="PS50151"/>
    </source>
</evidence>
<dbReference type="eggNOG" id="COG0322">
    <property type="taxonomic scope" value="Bacteria"/>
</dbReference>
<evidence type="ECO:0000256" key="6">
    <source>
        <dbReference type="ARBA" id="ARBA00023236"/>
    </source>
</evidence>
<dbReference type="EMBL" id="CP002355">
    <property type="protein sequence ID" value="ADR32994.1"/>
    <property type="molecule type" value="Genomic_DNA"/>
</dbReference>
<evidence type="ECO:0000256" key="3">
    <source>
        <dbReference type="ARBA" id="ARBA00022769"/>
    </source>
</evidence>
<comment type="function">
    <text evidence="7">The UvrABC repair system catalyzes the recognition and processing of DNA lesions. UvrC both incises the 5' and 3' sides of the lesion. The N-terminal half is responsible for the 3' incision and the C-terminal half is responsible for the 5' incision.</text>
</comment>
<dbReference type="GO" id="GO:0006289">
    <property type="term" value="P:nucleotide-excision repair"/>
    <property type="evidence" value="ECO:0007669"/>
    <property type="project" value="UniProtKB-UniRule"/>
</dbReference>
<dbReference type="PANTHER" id="PTHR30562:SF1">
    <property type="entry name" value="UVRABC SYSTEM PROTEIN C"/>
    <property type="match status" value="1"/>
</dbReference>
<keyword evidence="6 7" id="KW-0742">SOS response</keyword>
<dbReference type="SUPFAM" id="SSF46600">
    <property type="entry name" value="C-terminal UvrC-binding domain of UvrB"/>
    <property type="match status" value="1"/>
</dbReference>
<dbReference type="GO" id="GO:0009432">
    <property type="term" value="P:SOS response"/>
    <property type="evidence" value="ECO:0007669"/>
    <property type="project" value="UniProtKB-UniRule"/>
</dbReference>
<dbReference type="HAMAP" id="MF_00203">
    <property type="entry name" value="UvrC"/>
    <property type="match status" value="1"/>
</dbReference>
<dbReference type="GO" id="GO:0009381">
    <property type="term" value="F:excinuclease ABC activity"/>
    <property type="evidence" value="ECO:0007669"/>
    <property type="project" value="UniProtKB-UniRule"/>
</dbReference>
<keyword evidence="13" id="KW-1185">Reference proteome</keyword>
<dbReference type="GO" id="GO:0009380">
    <property type="term" value="C:excinuclease repair complex"/>
    <property type="evidence" value="ECO:0007669"/>
    <property type="project" value="InterPro"/>
</dbReference>
<comment type="subcellular location">
    <subcellularLocation>
        <location evidence="7">Cytoplasm</location>
    </subcellularLocation>
</comment>
<dbReference type="InterPro" id="IPR050066">
    <property type="entry name" value="UvrABC_protein_C"/>
</dbReference>
<organism evidence="12 13">
    <name type="scientific">Sulfuricurvum kujiense (strain ATCC BAA-921 / DSM 16994 / JCM 11577 / YK-1)</name>
    <dbReference type="NCBI Taxonomy" id="709032"/>
    <lineage>
        <taxon>Bacteria</taxon>
        <taxon>Pseudomonadati</taxon>
        <taxon>Campylobacterota</taxon>
        <taxon>Epsilonproteobacteria</taxon>
        <taxon>Campylobacterales</taxon>
        <taxon>Sulfurimonadaceae</taxon>
        <taxon>Sulfuricurvum</taxon>
    </lineage>
</organism>
<dbReference type="InterPro" id="IPR001162">
    <property type="entry name" value="UvrC_RNase_H_dom"/>
</dbReference>
<dbReference type="InterPro" id="IPR000305">
    <property type="entry name" value="GIY-YIG_endonuc"/>
</dbReference>
<evidence type="ECO:0000256" key="5">
    <source>
        <dbReference type="ARBA" id="ARBA00023204"/>
    </source>
</evidence>
<dbReference type="InterPro" id="IPR010994">
    <property type="entry name" value="RuvA_2-like"/>
</dbReference>
<comment type="subunit">
    <text evidence="7">Interacts with UvrB in an incision complex.</text>
</comment>
<gene>
    <name evidence="7" type="primary">uvrC</name>
    <name evidence="12" type="ordered locus">Sulku_0327</name>
</gene>
<dbReference type="Pfam" id="PF22920">
    <property type="entry name" value="UvrC_RNaseH"/>
    <property type="match status" value="1"/>
</dbReference>
<dbReference type="InterPro" id="IPR036876">
    <property type="entry name" value="UVR_dom_sf"/>
</dbReference>
<feature type="coiled-coil region" evidence="8">
    <location>
        <begin position="197"/>
        <end position="224"/>
    </location>
</feature>
<evidence type="ECO:0000256" key="4">
    <source>
        <dbReference type="ARBA" id="ARBA00022881"/>
    </source>
</evidence>
<dbReference type="Gene3D" id="3.30.420.340">
    <property type="entry name" value="UvrC, RNAse H endonuclease domain"/>
    <property type="match status" value="1"/>
</dbReference>
<dbReference type="CDD" id="cd10434">
    <property type="entry name" value="GIY-YIG_UvrC_Cho"/>
    <property type="match status" value="1"/>
</dbReference>
<dbReference type="PANTHER" id="PTHR30562">
    <property type="entry name" value="UVRC/OXIDOREDUCTASE"/>
    <property type="match status" value="1"/>
</dbReference>
<dbReference type="Gene3D" id="3.40.1440.10">
    <property type="entry name" value="GIY-YIG endonuclease"/>
    <property type="match status" value="1"/>
</dbReference>
<keyword evidence="5 7" id="KW-0234">DNA repair</keyword>
<dbReference type="RefSeq" id="WP_013459191.1">
    <property type="nucleotide sequence ID" value="NC_014762.1"/>
</dbReference>
<accession>E4TYL7</accession>
<comment type="similarity">
    <text evidence="7">Belongs to the UvrC family.</text>
</comment>
<evidence type="ECO:0000313" key="13">
    <source>
        <dbReference type="Proteomes" id="UP000008721"/>
    </source>
</evidence>
<name>E4TYL7_SULKY</name>
<dbReference type="PROSITE" id="PS50165">
    <property type="entry name" value="UVRC"/>
    <property type="match status" value="1"/>
</dbReference>
<dbReference type="SMART" id="SM00465">
    <property type="entry name" value="GIYc"/>
    <property type="match status" value="1"/>
</dbReference>
<dbReference type="InterPro" id="IPR047296">
    <property type="entry name" value="GIY-YIG_UvrC_Cho"/>
</dbReference>
<dbReference type="GO" id="GO:0005737">
    <property type="term" value="C:cytoplasm"/>
    <property type="evidence" value="ECO:0007669"/>
    <property type="project" value="UniProtKB-SubCell"/>
</dbReference>
<dbReference type="PROSITE" id="PS50164">
    <property type="entry name" value="GIY_YIG"/>
    <property type="match status" value="1"/>
</dbReference>
<reference evidence="12 13" key="1">
    <citation type="journal article" date="2012" name="Stand. Genomic Sci.">
        <title>Complete genome sequence of the sulfur compounds oxidizing chemolithoautotroph Sulfuricurvum kujiense type strain (YK-1(T)).</title>
        <authorList>
            <person name="Han C."/>
            <person name="Kotsyurbenko O."/>
            <person name="Chertkov O."/>
            <person name="Held B."/>
            <person name="Lapidus A."/>
            <person name="Nolan M."/>
            <person name="Lucas S."/>
            <person name="Hammon N."/>
            <person name="Deshpande S."/>
            <person name="Cheng J.F."/>
            <person name="Tapia R."/>
            <person name="Goodwin L.A."/>
            <person name="Pitluck S."/>
            <person name="Liolios K."/>
            <person name="Pagani I."/>
            <person name="Ivanova N."/>
            <person name="Mavromatis K."/>
            <person name="Mikhailova N."/>
            <person name="Pati A."/>
            <person name="Chen A."/>
            <person name="Palaniappan K."/>
            <person name="Land M."/>
            <person name="Hauser L."/>
            <person name="Chang Y.J."/>
            <person name="Jeffries C.D."/>
            <person name="Brambilla E.M."/>
            <person name="Rohde M."/>
            <person name="Spring S."/>
            <person name="Sikorski J."/>
            <person name="Goker M."/>
            <person name="Woyke T."/>
            <person name="Bristow J."/>
            <person name="Eisen J.A."/>
            <person name="Markowitz V."/>
            <person name="Hugenholtz P."/>
            <person name="Kyrpides N.C."/>
            <person name="Klenk H.P."/>
            <person name="Detter J.C."/>
        </authorList>
    </citation>
    <scope>NUCLEOTIDE SEQUENCE [LARGE SCALE GENOMIC DNA]</scope>
    <source>
        <strain evidence="13">ATCC BAA-921 / DSM 16994 / JCM 11577 / YK-1</strain>
    </source>
</reference>
<keyword evidence="8" id="KW-0175">Coiled coil</keyword>
<dbReference type="SUPFAM" id="SSF82771">
    <property type="entry name" value="GIY-YIG endonuclease"/>
    <property type="match status" value="1"/>
</dbReference>
<feature type="domain" description="GIY-YIG" evidence="10">
    <location>
        <begin position="10"/>
        <end position="95"/>
    </location>
</feature>
<dbReference type="Proteomes" id="UP000008721">
    <property type="component" value="Chromosome"/>
</dbReference>
<dbReference type="NCBIfam" id="TIGR00194">
    <property type="entry name" value="uvrC"/>
    <property type="match status" value="1"/>
</dbReference>
<dbReference type="Pfam" id="PF02151">
    <property type="entry name" value="UVR"/>
    <property type="match status" value="1"/>
</dbReference>
<dbReference type="Pfam" id="PF01541">
    <property type="entry name" value="GIY-YIG"/>
    <property type="match status" value="1"/>
</dbReference>
<evidence type="ECO:0000259" key="11">
    <source>
        <dbReference type="PROSITE" id="PS50165"/>
    </source>
</evidence>
<dbReference type="OrthoDB" id="9804933at2"/>
<dbReference type="Gene3D" id="4.10.860.10">
    <property type="entry name" value="UVR domain"/>
    <property type="match status" value="1"/>
</dbReference>
<dbReference type="InterPro" id="IPR035901">
    <property type="entry name" value="GIY-YIG_endonuc_sf"/>
</dbReference>
<dbReference type="InterPro" id="IPR001943">
    <property type="entry name" value="UVR_dom"/>
</dbReference>
<keyword evidence="3 7" id="KW-0228">DNA excision</keyword>
<evidence type="ECO:0000256" key="7">
    <source>
        <dbReference type="HAMAP-Rule" id="MF_00203"/>
    </source>
</evidence>
<dbReference type="AlphaFoldDB" id="E4TYL7"/>
<feature type="domain" description="UVR" evidence="9">
    <location>
        <begin position="201"/>
        <end position="236"/>
    </location>
</feature>